<reference evidence="9 10" key="1">
    <citation type="submission" date="2020-08" db="EMBL/GenBank/DDBJ databases">
        <title>Genomic Encyclopedia of Type Strains, Phase III (KMG-III): the genomes of soil and plant-associated and newly described type strains.</title>
        <authorList>
            <person name="Whitman W."/>
        </authorList>
    </citation>
    <scope>NUCLEOTIDE SEQUENCE [LARGE SCALE GENOMIC DNA]</scope>
    <source>
        <strain evidence="9 10">CECT 5885</strain>
    </source>
</reference>
<dbReference type="EMBL" id="JACHXL010000002">
    <property type="protein sequence ID" value="MBB3106642.1"/>
    <property type="molecule type" value="Genomic_DNA"/>
</dbReference>
<dbReference type="Pfam" id="PF06271">
    <property type="entry name" value="RDD"/>
    <property type="match status" value="1"/>
</dbReference>
<keyword evidence="4 7" id="KW-1133">Transmembrane helix</keyword>
<proteinExistence type="predicted"/>
<keyword evidence="10" id="KW-1185">Reference proteome</keyword>
<feature type="transmembrane region" description="Helical" evidence="7">
    <location>
        <begin position="157"/>
        <end position="174"/>
    </location>
</feature>
<dbReference type="PANTHER" id="PTHR36115:SF10">
    <property type="entry name" value="RDD DOMAIN-CONTAINING PROTEIN"/>
    <property type="match status" value="1"/>
</dbReference>
<keyword evidence="5 7" id="KW-0472">Membrane</keyword>
<accession>A0A839TAX5</accession>
<feature type="region of interest" description="Disordered" evidence="6">
    <location>
        <begin position="24"/>
        <end position="43"/>
    </location>
</feature>
<keyword evidence="2" id="KW-1003">Cell membrane</keyword>
<comment type="caution">
    <text evidence="9">The sequence shown here is derived from an EMBL/GenBank/DDBJ whole genome shotgun (WGS) entry which is preliminary data.</text>
</comment>
<dbReference type="Proteomes" id="UP000588111">
    <property type="component" value="Unassembled WGS sequence"/>
</dbReference>
<dbReference type="PANTHER" id="PTHR36115">
    <property type="entry name" value="PROLINE-RICH ANTIGEN HOMOLOG-RELATED"/>
    <property type="match status" value="1"/>
</dbReference>
<dbReference type="GO" id="GO:0005886">
    <property type="term" value="C:plasma membrane"/>
    <property type="evidence" value="ECO:0007669"/>
    <property type="project" value="UniProtKB-SubCell"/>
</dbReference>
<dbReference type="AlphaFoldDB" id="A0A839TAX5"/>
<comment type="subcellular location">
    <subcellularLocation>
        <location evidence="1">Cell membrane</location>
        <topology evidence="1">Multi-pass membrane protein</topology>
    </subcellularLocation>
</comment>
<evidence type="ECO:0000256" key="6">
    <source>
        <dbReference type="SAM" id="MobiDB-lite"/>
    </source>
</evidence>
<feature type="domain" description="RDD" evidence="8">
    <location>
        <begin position="50"/>
        <end position="211"/>
    </location>
</feature>
<evidence type="ECO:0000313" key="10">
    <source>
        <dbReference type="Proteomes" id="UP000588111"/>
    </source>
</evidence>
<gene>
    <name evidence="9" type="ORF">FHS24_001143</name>
</gene>
<feature type="transmembrane region" description="Helical" evidence="7">
    <location>
        <begin position="180"/>
        <end position="198"/>
    </location>
</feature>
<evidence type="ECO:0000256" key="5">
    <source>
        <dbReference type="ARBA" id="ARBA00023136"/>
    </source>
</evidence>
<evidence type="ECO:0000256" key="2">
    <source>
        <dbReference type="ARBA" id="ARBA00022475"/>
    </source>
</evidence>
<name>A0A839TAX5_9GAMM</name>
<evidence type="ECO:0000256" key="3">
    <source>
        <dbReference type="ARBA" id="ARBA00022692"/>
    </source>
</evidence>
<evidence type="ECO:0000259" key="8">
    <source>
        <dbReference type="Pfam" id="PF06271"/>
    </source>
</evidence>
<dbReference type="InterPro" id="IPR051791">
    <property type="entry name" value="Pra-immunoreactive"/>
</dbReference>
<evidence type="ECO:0000313" key="9">
    <source>
        <dbReference type="EMBL" id="MBB3106642.1"/>
    </source>
</evidence>
<organism evidence="9 10">
    <name type="scientific">Psychrobacter luti</name>
    <dbReference type="NCBI Taxonomy" id="198481"/>
    <lineage>
        <taxon>Bacteria</taxon>
        <taxon>Pseudomonadati</taxon>
        <taxon>Pseudomonadota</taxon>
        <taxon>Gammaproteobacteria</taxon>
        <taxon>Moraxellales</taxon>
        <taxon>Moraxellaceae</taxon>
        <taxon>Psychrobacter</taxon>
    </lineage>
</organism>
<sequence length="236" mass="26382">MPELRYNERSIFRLLWACIMSKSSPKTAPKAKSPRKNSAHQTSTIEEAMVAKPGTRLAAILYDGMLILALLFLVGTVLTVIGTLLTMETGTQSQQARSLPTWYQNAVMTPSFILTLVGFYGLFWRRGGQTLGMQTWRLKTVNNSGHLLTWGQSFKRILAASLMPLIFGLIGNVIGGSRAILLTCAFLGFVFNYAFCLFNRRGLAVQDMLSNTITLKMPKTENEGLWRVIRNRKANK</sequence>
<keyword evidence="3 7" id="KW-0812">Transmembrane</keyword>
<feature type="transmembrane region" description="Helical" evidence="7">
    <location>
        <begin position="102"/>
        <end position="123"/>
    </location>
</feature>
<protein>
    <submittedName>
        <fullName evidence="9">Putative RDD family membrane protein YckC</fullName>
    </submittedName>
</protein>
<evidence type="ECO:0000256" key="4">
    <source>
        <dbReference type="ARBA" id="ARBA00022989"/>
    </source>
</evidence>
<dbReference type="InterPro" id="IPR010432">
    <property type="entry name" value="RDD"/>
</dbReference>
<evidence type="ECO:0000256" key="7">
    <source>
        <dbReference type="SAM" id="Phobius"/>
    </source>
</evidence>
<feature type="transmembrane region" description="Helical" evidence="7">
    <location>
        <begin position="59"/>
        <end position="82"/>
    </location>
</feature>
<evidence type="ECO:0000256" key="1">
    <source>
        <dbReference type="ARBA" id="ARBA00004651"/>
    </source>
</evidence>